<accession>A0ABS8T8L0</accession>
<evidence type="ECO:0000313" key="1">
    <source>
        <dbReference type="EMBL" id="MCD7467750.1"/>
    </source>
</evidence>
<keyword evidence="2" id="KW-1185">Reference proteome</keyword>
<evidence type="ECO:0000313" key="2">
    <source>
        <dbReference type="Proteomes" id="UP000823775"/>
    </source>
</evidence>
<name>A0ABS8T8L0_DATST</name>
<comment type="caution">
    <text evidence="1">The sequence shown here is derived from an EMBL/GenBank/DDBJ whole genome shotgun (WGS) entry which is preliminary data.</text>
</comment>
<gene>
    <name evidence="1" type="ORF">HAX54_005368</name>
</gene>
<organism evidence="1 2">
    <name type="scientific">Datura stramonium</name>
    <name type="common">Jimsonweed</name>
    <name type="synonym">Common thornapple</name>
    <dbReference type="NCBI Taxonomy" id="4076"/>
    <lineage>
        <taxon>Eukaryota</taxon>
        <taxon>Viridiplantae</taxon>
        <taxon>Streptophyta</taxon>
        <taxon>Embryophyta</taxon>
        <taxon>Tracheophyta</taxon>
        <taxon>Spermatophyta</taxon>
        <taxon>Magnoliopsida</taxon>
        <taxon>eudicotyledons</taxon>
        <taxon>Gunneridae</taxon>
        <taxon>Pentapetalae</taxon>
        <taxon>asterids</taxon>
        <taxon>lamiids</taxon>
        <taxon>Solanales</taxon>
        <taxon>Solanaceae</taxon>
        <taxon>Solanoideae</taxon>
        <taxon>Datureae</taxon>
        <taxon>Datura</taxon>
    </lineage>
</organism>
<feature type="non-terminal residue" evidence="1">
    <location>
        <position position="52"/>
    </location>
</feature>
<sequence length="52" mass="5948">LDDGVPSGNRQSCPARRRMKCRFRCKALGHCHRPVFYLHFTGRDRLFAGVAS</sequence>
<dbReference type="Proteomes" id="UP000823775">
    <property type="component" value="Unassembled WGS sequence"/>
</dbReference>
<feature type="non-terminal residue" evidence="1">
    <location>
        <position position="1"/>
    </location>
</feature>
<proteinExistence type="predicted"/>
<dbReference type="EMBL" id="JACEIK010001266">
    <property type="protein sequence ID" value="MCD7467750.1"/>
    <property type="molecule type" value="Genomic_DNA"/>
</dbReference>
<reference evidence="1 2" key="1">
    <citation type="journal article" date="2021" name="BMC Genomics">
        <title>Datura genome reveals duplications of psychoactive alkaloid biosynthetic genes and high mutation rate following tissue culture.</title>
        <authorList>
            <person name="Rajewski A."/>
            <person name="Carter-House D."/>
            <person name="Stajich J."/>
            <person name="Litt A."/>
        </authorList>
    </citation>
    <scope>NUCLEOTIDE SEQUENCE [LARGE SCALE GENOMIC DNA]</scope>
    <source>
        <strain evidence="1">AR-01</strain>
    </source>
</reference>
<protein>
    <submittedName>
        <fullName evidence="1">Uncharacterized protein</fullName>
    </submittedName>
</protein>